<dbReference type="InterPro" id="IPR042268">
    <property type="entry name" value="BamC_C"/>
</dbReference>
<sequence>MQSRKLASGSAVVISIALAGCSGSLLESKKIDYKSAAVASKLPSLEIPPDLTAPTADDRYAVPDMNPKGSATFSAYNAERSGQPSAAGGAVVAPTTVAPQSIDKMRVERSGTQRWLVVPGTADKVWPQVRDFWQENGFILNVDRPEIGVMETDWAENRAKIDNGLIRNTIGKVIDGLYSTPERDKFRTRLENGGEAGFVEIYISHRGMMEIYPNEAKDRTIWQPRAADPELEAELLQRLMIRLGADETRAKAQIAAAPQAEKAKLQSASDGAAVLHVQEGFDRAWRRVGLALDRVGFTVEDRDRSQGIYYVRYVDPEADVKKGNEDGLLSKLAFWRSTDAKPVSGGSQYRIYVKGPDATSTVQVLTREGGTDTSASARKILSLLFQQLK</sequence>
<organism evidence="1 2">
    <name type="scientific">Zoogloea oleivorans</name>
    <dbReference type="NCBI Taxonomy" id="1552750"/>
    <lineage>
        <taxon>Bacteria</taxon>
        <taxon>Pseudomonadati</taxon>
        <taxon>Pseudomonadota</taxon>
        <taxon>Betaproteobacteria</taxon>
        <taxon>Rhodocyclales</taxon>
        <taxon>Zoogloeaceae</taxon>
        <taxon>Zoogloea</taxon>
    </lineage>
</organism>
<gene>
    <name evidence="1" type="primary">bamC</name>
    <name evidence="1" type="ORF">ETQ85_01535</name>
</gene>
<dbReference type="EMBL" id="SDKK01000001">
    <property type="protein sequence ID" value="TYC62261.1"/>
    <property type="molecule type" value="Genomic_DNA"/>
</dbReference>
<dbReference type="OrthoDB" id="5291099at2"/>
<accession>A0A6C2D8J3</accession>
<evidence type="ECO:0000313" key="2">
    <source>
        <dbReference type="Proteomes" id="UP000389128"/>
    </source>
</evidence>
<evidence type="ECO:0000313" key="1">
    <source>
        <dbReference type="EMBL" id="TYC62261.1"/>
    </source>
</evidence>
<keyword evidence="2" id="KW-1185">Reference proteome</keyword>
<name>A0A6C2D8J3_9RHOO</name>
<dbReference type="RefSeq" id="WP_148577350.1">
    <property type="nucleotide sequence ID" value="NZ_JAVEUW010000025.1"/>
</dbReference>
<dbReference type="AlphaFoldDB" id="A0A6C2D8J3"/>
<dbReference type="InterPro" id="IPR010653">
    <property type="entry name" value="NlpB/DapX"/>
</dbReference>
<reference evidence="1 2" key="1">
    <citation type="submission" date="2019-01" db="EMBL/GenBank/DDBJ databases">
        <title>Zoogloea oleivorans genome sequencing and assembly.</title>
        <authorList>
            <person name="Tancsics A."/>
            <person name="Farkas M."/>
            <person name="Kriszt B."/>
            <person name="Maroti G."/>
            <person name="Horvath B."/>
        </authorList>
    </citation>
    <scope>NUCLEOTIDE SEQUENCE [LARGE SCALE GENOMIC DNA]</scope>
    <source>
        <strain evidence="1 2">Buc</strain>
    </source>
</reference>
<dbReference type="Pfam" id="PF06804">
    <property type="entry name" value="Lipoprotein_18"/>
    <property type="match status" value="1"/>
</dbReference>
<comment type="caution">
    <text evidence="1">The sequence shown here is derived from an EMBL/GenBank/DDBJ whole genome shotgun (WGS) entry which is preliminary data.</text>
</comment>
<proteinExistence type="predicted"/>
<dbReference type="Gene3D" id="3.30.310.170">
    <property type="entry name" value="Outer membrane protein assembly factor BamC"/>
    <property type="match status" value="1"/>
</dbReference>
<dbReference type="PROSITE" id="PS51257">
    <property type="entry name" value="PROKAR_LIPOPROTEIN"/>
    <property type="match status" value="1"/>
</dbReference>
<protein>
    <submittedName>
        <fullName evidence="1">Outer membrane protein assembly factor BamC</fullName>
    </submittedName>
</protein>
<dbReference type="Proteomes" id="UP000389128">
    <property type="component" value="Unassembled WGS sequence"/>
</dbReference>